<feature type="transmembrane region" description="Helical" evidence="2">
    <location>
        <begin position="617"/>
        <end position="636"/>
    </location>
</feature>
<gene>
    <name evidence="3" type="ORF">TrLO_g10204</name>
</gene>
<feature type="transmembrane region" description="Helical" evidence="2">
    <location>
        <begin position="648"/>
        <end position="669"/>
    </location>
</feature>
<accession>A0A9W7C961</accession>
<feature type="transmembrane region" description="Helical" evidence="2">
    <location>
        <begin position="226"/>
        <end position="251"/>
    </location>
</feature>
<name>A0A9W7C961_9STRA</name>
<feature type="compositionally biased region" description="Acidic residues" evidence="1">
    <location>
        <begin position="72"/>
        <end position="83"/>
    </location>
</feature>
<dbReference type="EMBL" id="BRXW01000035">
    <property type="protein sequence ID" value="GMI01543.1"/>
    <property type="molecule type" value="Genomic_DNA"/>
</dbReference>
<evidence type="ECO:0008006" key="5">
    <source>
        <dbReference type="Google" id="ProtNLM"/>
    </source>
</evidence>
<organism evidence="3 4">
    <name type="scientific">Triparma laevis f. longispina</name>
    <dbReference type="NCBI Taxonomy" id="1714387"/>
    <lineage>
        <taxon>Eukaryota</taxon>
        <taxon>Sar</taxon>
        <taxon>Stramenopiles</taxon>
        <taxon>Ochrophyta</taxon>
        <taxon>Bolidophyceae</taxon>
        <taxon>Parmales</taxon>
        <taxon>Triparmaceae</taxon>
        <taxon>Triparma</taxon>
    </lineage>
</organism>
<feature type="transmembrane region" description="Helical" evidence="2">
    <location>
        <begin position="133"/>
        <end position="152"/>
    </location>
</feature>
<feature type="transmembrane region" description="Helical" evidence="2">
    <location>
        <begin position="918"/>
        <end position="937"/>
    </location>
</feature>
<sequence length="1009" mass="111230">MSSQTTTAPGRDISEPPGPSPLPSDDPPGEIGNEGHIGDLQPPSDVPNVEEMQPPTFLDNPLAADRRLPGEPEPEETKEDSDERDTTPIFSPAPAYVTECATLYSILMACISNGNTALHAYYARTGEEKALRFWMWIILPISTTAMALSFVLKPRRKVRAYKVFLILQYVLYSFVSEILSVVGEDFTSSQIIISSVRSLLWLALLEFGLKTRSHVAKLSDEDLSKFLITDVIFGGMLVGLPQLAFLMFASIQCNGNADDWRQCSRTLISQAGLSFIVTLFTIIKLASGVVPKRILNKHAISMKKVFAMDLNAEQAVHFFGLAIAAGCALYPLGNYGAEGDFRSDVERFAAYTVPSIGGGCLLLTAVWKLVVIRGEIRREVEEAGQQYLGEPSSGCTLLEASSFWLYIGFLATTFQSSISVAMAVTMNKSYGTLCKVSLPIVGLMYVGSVFCQPRRRSPKDMWKLRLHFMSSAFIGEMAWAVYGFRKGNFSGVILHFVRLVSQALVFHFGLKLRAAVGRLPDKDLETFLVNTLFKGGSKTLFSVLFLTFRTTKCMFEEGSVAECDNTSWCSMFISIYLIAWWLTKLVQGSVRSEWRKDLNLSMENIARMSDISLRRGLSGFLTLVAGVCAIFLFSMMSADDMDKTTITVVGFTGLVASLGAVISEMYSILKAQKRRIELSESGHIVELATDLEEPVKECSWFFVGVSFLFTSVYSGLNVCFGATLEDKYRFMATLILPLVALSLAMAVLYKPKRSDAGYMRFLYFHFFTFAVVSAVAVTVGCFRRGLVLLRWFAIFSIPIFCLAFWLGLKLRESAAKLPPQELSDFLCQTVLVKGTSAMGTMLFFSFEVVSCLISRDSFDRQCTNTSTAALILSLYLAVLTALSIVSKTVPKSVQRETVWELSSIATLKGLKWWQGIQGGLMTITAIVSLFLLSVLGVEGNENSMLWLVGAMGGGGIGFAALISLIMLVRTRNEEPQNTNTTTVESPKQRSARRFSAGDIEENAIALALV</sequence>
<feature type="transmembrane region" description="Helical" evidence="2">
    <location>
        <begin position="700"/>
        <end position="724"/>
    </location>
</feature>
<keyword evidence="2" id="KW-0472">Membrane</keyword>
<proteinExistence type="predicted"/>
<reference evidence="4" key="1">
    <citation type="journal article" date="2023" name="Commun. Biol.">
        <title>Genome analysis of Parmales, the sister group of diatoms, reveals the evolutionary specialization of diatoms from phago-mixotrophs to photoautotrophs.</title>
        <authorList>
            <person name="Ban H."/>
            <person name="Sato S."/>
            <person name="Yoshikawa S."/>
            <person name="Yamada K."/>
            <person name="Nakamura Y."/>
            <person name="Ichinomiya M."/>
            <person name="Sato N."/>
            <person name="Blanc-Mathieu R."/>
            <person name="Endo H."/>
            <person name="Kuwata A."/>
            <person name="Ogata H."/>
        </authorList>
    </citation>
    <scope>NUCLEOTIDE SEQUENCE [LARGE SCALE GENOMIC DNA]</scope>
    <source>
        <strain evidence="4">NIES 3700</strain>
    </source>
</reference>
<feature type="transmembrane region" description="Helical" evidence="2">
    <location>
        <begin position="348"/>
        <end position="370"/>
    </location>
</feature>
<evidence type="ECO:0000256" key="1">
    <source>
        <dbReference type="SAM" id="MobiDB-lite"/>
    </source>
</evidence>
<dbReference type="AlphaFoldDB" id="A0A9W7C961"/>
<feature type="transmembrane region" description="Helical" evidence="2">
    <location>
        <begin position="315"/>
        <end position="333"/>
    </location>
</feature>
<feature type="transmembrane region" description="Helical" evidence="2">
    <location>
        <begin position="403"/>
        <end position="424"/>
    </location>
</feature>
<evidence type="ECO:0000313" key="4">
    <source>
        <dbReference type="Proteomes" id="UP001165122"/>
    </source>
</evidence>
<dbReference type="OrthoDB" id="202632at2759"/>
<feature type="transmembrane region" description="Helical" evidence="2">
    <location>
        <begin position="943"/>
        <end position="968"/>
    </location>
</feature>
<feature type="transmembrane region" description="Helical" evidence="2">
    <location>
        <begin position="788"/>
        <end position="808"/>
    </location>
</feature>
<feature type="transmembrane region" description="Helical" evidence="2">
    <location>
        <begin position="271"/>
        <end position="295"/>
    </location>
</feature>
<comment type="caution">
    <text evidence="3">The sequence shown here is derived from an EMBL/GenBank/DDBJ whole genome shotgun (WGS) entry which is preliminary data.</text>
</comment>
<keyword evidence="2" id="KW-1133">Transmembrane helix</keyword>
<keyword evidence="4" id="KW-1185">Reference proteome</keyword>
<feature type="transmembrane region" description="Helical" evidence="2">
    <location>
        <begin position="730"/>
        <end position="749"/>
    </location>
</feature>
<feature type="transmembrane region" description="Helical" evidence="2">
    <location>
        <begin position="761"/>
        <end position="782"/>
    </location>
</feature>
<protein>
    <recommendedName>
        <fullName evidence="5">Transmembrane protein</fullName>
    </recommendedName>
</protein>
<evidence type="ECO:0000313" key="3">
    <source>
        <dbReference type="EMBL" id="GMI01543.1"/>
    </source>
</evidence>
<feature type="transmembrane region" description="Helical" evidence="2">
    <location>
        <begin position="488"/>
        <end position="506"/>
    </location>
</feature>
<dbReference type="Proteomes" id="UP001165122">
    <property type="component" value="Unassembled WGS sequence"/>
</dbReference>
<feature type="region of interest" description="Disordered" evidence="1">
    <location>
        <begin position="1"/>
        <end position="91"/>
    </location>
</feature>
<evidence type="ECO:0000256" key="2">
    <source>
        <dbReference type="SAM" id="Phobius"/>
    </source>
</evidence>
<feature type="transmembrane region" description="Helical" evidence="2">
    <location>
        <begin position="464"/>
        <end position="482"/>
    </location>
</feature>
<keyword evidence="2" id="KW-0812">Transmembrane</keyword>
<feature type="transmembrane region" description="Helical" evidence="2">
    <location>
        <begin position="866"/>
        <end position="885"/>
    </location>
</feature>
<feature type="transmembrane region" description="Helical" evidence="2">
    <location>
        <begin position="430"/>
        <end position="452"/>
    </location>
</feature>
<feature type="compositionally biased region" description="Pro residues" evidence="1">
    <location>
        <begin position="16"/>
        <end position="26"/>
    </location>
</feature>